<evidence type="ECO:0000256" key="3">
    <source>
        <dbReference type="ARBA" id="ARBA00022801"/>
    </source>
</evidence>
<keyword evidence="6" id="KW-0961">Cell wall biogenesis/degradation</keyword>
<keyword evidence="2 11" id="KW-0732">Signal</keyword>
<dbReference type="InterPro" id="IPR001967">
    <property type="entry name" value="Peptidase_S11_N"/>
</dbReference>
<proteinExistence type="inferred from homology"/>
<evidence type="ECO:0000256" key="1">
    <source>
        <dbReference type="ARBA" id="ARBA00007164"/>
    </source>
</evidence>
<evidence type="ECO:0000313" key="13">
    <source>
        <dbReference type="EMBL" id="MDA5401326.1"/>
    </source>
</evidence>
<keyword evidence="13" id="KW-0121">Carboxypeptidase</keyword>
<evidence type="ECO:0000256" key="8">
    <source>
        <dbReference type="PIRSR" id="PIRSR618044-2"/>
    </source>
</evidence>
<comment type="similarity">
    <text evidence="1 9">Belongs to the peptidase S11 family.</text>
</comment>
<evidence type="ECO:0000256" key="10">
    <source>
        <dbReference type="SAM" id="MobiDB-lite"/>
    </source>
</evidence>
<dbReference type="GO" id="GO:0006508">
    <property type="term" value="P:proteolysis"/>
    <property type="evidence" value="ECO:0007669"/>
    <property type="project" value="InterPro"/>
</dbReference>
<dbReference type="RefSeq" id="WP_267993317.1">
    <property type="nucleotide sequence ID" value="NZ_JAPJZI010000002.1"/>
</dbReference>
<keyword evidence="5" id="KW-0573">Peptidoglycan synthesis</keyword>
<feature type="region of interest" description="Disordered" evidence="10">
    <location>
        <begin position="351"/>
        <end position="384"/>
    </location>
</feature>
<organism evidence="13 14">
    <name type="scientific">Hoeflea prorocentri</name>
    <dbReference type="NCBI Taxonomy" id="1922333"/>
    <lineage>
        <taxon>Bacteria</taxon>
        <taxon>Pseudomonadati</taxon>
        <taxon>Pseudomonadota</taxon>
        <taxon>Alphaproteobacteria</taxon>
        <taxon>Hyphomicrobiales</taxon>
        <taxon>Rhizobiaceae</taxon>
        <taxon>Hoeflea</taxon>
    </lineage>
</organism>
<dbReference type="GO" id="GO:0008360">
    <property type="term" value="P:regulation of cell shape"/>
    <property type="evidence" value="ECO:0007669"/>
    <property type="project" value="UniProtKB-KW"/>
</dbReference>
<dbReference type="PANTHER" id="PTHR21581">
    <property type="entry name" value="D-ALANYL-D-ALANINE CARBOXYPEPTIDASE"/>
    <property type="match status" value="1"/>
</dbReference>
<feature type="binding site" evidence="8">
    <location>
        <position position="217"/>
    </location>
    <ligand>
        <name>substrate</name>
    </ligand>
</feature>
<feature type="active site" evidence="7">
    <location>
        <position position="115"/>
    </location>
</feature>
<keyword evidence="3" id="KW-0378">Hydrolase</keyword>
<evidence type="ECO:0000256" key="4">
    <source>
        <dbReference type="ARBA" id="ARBA00022960"/>
    </source>
</evidence>
<keyword evidence="14" id="KW-1185">Reference proteome</keyword>
<feature type="domain" description="Peptidase S11 D-alanyl-D-alanine carboxypeptidase A N-terminal" evidence="12">
    <location>
        <begin position="26"/>
        <end position="247"/>
    </location>
</feature>
<dbReference type="InterPro" id="IPR012338">
    <property type="entry name" value="Beta-lactam/transpept-like"/>
</dbReference>
<evidence type="ECO:0000256" key="7">
    <source>
        <dbReference type="PIRSR" id="PIRSR618044-1"/>
    </source>
</evidence>
<dbReference type="PANTHER" id="PTHR21581:SF6">
    <property type="entry name" value="TRAFFICKING PROTEIN PARTICLE COMPLEX SUBUNIT 12"/>
    <property type="match status" value="1"/>
</dbReference>
<evidence type="ECO:0000256" key="2">
    <source>
        <dbReference type="ARBA" id="ARBA00022729"/>
    </source>
</evidence>
<feature type="chain" id="PRO_5040886996" evidence="11">
    <location>
        <begin position="28"/>
        <end position="384"/>
    </location>
</feature>
<gene>
    <name evidence="13" type="ORF">OQ273_22325</name>
</gene>
<evidence type="ECO:0000256" key="5">
    <source>
        <dbReference type="ARBA" id="ARBA00022984"/>
    </source>
</evidence>
<evidence type="ECO:0000256" key="9">
    <source>
        <dbReference type="RuleBase" id="RU004016"/>
    </source>
</evidence>
<dbReference type="Gene3D" id="3.40.710.10">
    <property type="entry name" value="DD-peptidase/beta-lactamase superfamily"/>
    <property type="match status" value="1"/>
</dbReference>
<feature type="compositionally biased region" description="Polar residues" evidence="10">
    <location>
        <begin position="362"/>
        <end position="384"/>
    </location>
</feature>
<sequence length="384" mass="40692">MHRVSSVPVICLIALVIAAVLTAGAKAAGPTIVVDVKSGKVLEHKDAFQRWYPASLTKLMTAYVVFRQVQAGAVSMDGKVTISNAAAKAPPSKMYFKPGSQLTLDNAIKIIMVKSANDVSVAIGETIAGSRDAFVAMMNAEARRIGMTDTRFVNASGLPGKGQRTTARDMAVLGVALLREFPQYSHYFALEAISTGKKTYTNYNILIGRFAGANGMKTGFICSSGFNQVSSATRKGRTVVSVVLGAKDQEERAVESARLLQKGLTTPGLAKPTLKGLRPYGQNRLQIVDLRPVVCSQEARKARYGGRDVEGRMTLSSAYISPLGRKARAVPVGLTGRVPAALTAGRIPVPKARPVRIGGSDSPVTASQAKPASNVPVPQTRPSL</sequence>
<dbReference type="PRINTS" id="PR00725">
    <property type="entry name" value="DADACBPTASE1"/>
</dbReference>
<dbReference type="SUPFAM" id="SSF56601">
    <property type="entry name" value="beta-lactamase/transpeptidase-like"/>
    <property type="match status" value="1"/>
</dbReference>
<dbReference type="GO" id="GO:0009002">
    <property type="term" value="F:serine-type D-Ala-D-Ala carboxypeptidase activity"/>
    <property type="evidence" value="ECO:0007669"/>
    <property type="project" value="InterPro"/>
</dbReference>
<accession>A0A9X3UQU2</accession>
<keyword evidence="4" id="KW-0133">Cell shape</keyword>
<dbReference type="EMBL" id="JAPJZI010000002">
    <property type="protein sequence ID" value="MDA5401326.1"/>
    <property type="molecule type" value="Genomic_DNA"/>
</dbReference>
<feature type="signal peptide" evidence="11">
    <location>
        <begin position="1"/>
        <end position="27"/>
    </location>
</feature>
<evidence type="ECO:0000256" key="11">
    <source>
        <dbReference type="SAM" id="SignalP"/>
    </source>
</evidence>
<feature type="active site" description="Proton acceptor" evidence="7">
    <location>
        <position position="58"/>
    </location>
</feature>
<dbReference type="Proteomes" id="UP001151234">
    <property type="component" value="Unassembled WGS sequence"/>
</dbReference>
<dbReference type="GO" id="GO:0071555">
    <property type="term" value="P:cell wall organization"/>
    <property type="evidence" value="ECO:0007669"/>
    <property type="project" value="UniProtKB-KW"/>
</dbReference>
<feature type="active site" description="Acyl-ester intermediate" evidence="7">
    <location>
        <position position="55"/>
    </location>
</feature>
<dbReference type="GO" id="GO:0009252">
    <property type="term" value="P:peptidoglycan biosynthetic process"/>
    <property type="evidence" value="ECO:0007669"/>
    <property type="project" value="UniProtKB-KW"/>
</dbReference>
<name>A0A9X3UQU2_9HYPH</name>
<evidence type="ECO:0000256" key="6">
    <source>
        <dbReference type="ARBA" id="ARBA00023316"/>
    </source>
</evidence>
<dbReference type="Pfam" id="PF00768">
    <property type="entry name" value="Peptidase_S11"/>
    <property type="match status" value="1"/>
</dbReference>
<dbReference type="AlphaFoldDB" id="A0A9X3UQU2"/>
<evidence type="ECO:0000313" key="14">
    <source>
        <dbReference type="Proteomes" id="UP001151234"/>
    </source>
</evidence>
<dbReference type="InterPro" id="IPR018044">
    <property type="entry name" value="Peptidase_S11"/>
</dbReference>
<evidence type="ECO:0000259" key="12">
    <source>
        <dbReference type="Pfam" id="PF00768"/>
    </source>
</evidence>
<comment type="caution">
    <text evidence="13">The sequence shown here is derived from an EMBL/GenBank/DDBJ whole genome shotgun (WGS) entry which is preliminary data.</text>
</comment>
<keyword evidence="13" id="KW-0645">Protease</keyword>
<reference evidence="13" key="1">
    <citation type="submission" date="2022-11" db="EMBL/GenBank/DDBJ databases">
        <title>Draft genome sequence of Hoeflea poritis E7-10 and Hoeflea prorocentri PM5-8, separated from scleractinian coral Porites lutea and marine dinoflagellate.</title>
        <authorList>
            <person name="Zhang G."/>
            <person name="Wei Q."/>
            <person name="Cai L."/>
        </authorList>
    </citation>
    <scope>NUCLEOTIDE SEQUENCE</scope>
    <source>
        <strain evidence="13">PM5-8</strain>
    </source>
</reference>
<protein>
    <submittedName>
        <fullName evidence="13">D-alanyl-D-alanine carboxypeptidase</fullName>
    </submittedName>
</protein>